<evidence type="ECO:0000313" key="6">
    <source>
        <dbReference type="EMBL" id="QKZ06846.1"/>
    </source>
</evidence>
<name>A0A7D5HJG0_9PSED</name>
<protein>
    <submittedName>
        <fullName evidence="6">Isoprenylcysteine carboxylmethyltransferase family protein</fullName>
    </submittedName>
</protein>
<dbReference type="KEGG" id="pez:HWQ56_24935"/>
<keyword evidence="6" id="KW-0489">Methyltransferase</keyword>
<keyword evidence="2 5" id="KW-0812">Transmembrane</keyword>
<keyword evidence="4 5" id="KW-0472">Membrane</keyword>
<dbReference type="GO" id="GO:0032259">
    <property type="term" value="P:methylation"/>
    <property type="evidence" value="ECO:0007669"/>
    <property type="project" value="UniProtKB-KW"/>
</dbReference>
<dbReference type="EMBL" id="CP056030">
    <property type="protein sequence ID" value="QKZ06846.1"/>
    <property type="molecule type" value="Genomic_DNA"/>
</dbReference>
<dbReference type="InterPro" id="IPR007318">
    <property type="entry name" value="Phopholipid_MeTrfase"/>
</dbReference>
<evidence type="ECO:0000256" key="5">
    <source>
        <dbReference type="SAM" id="Phobius"/>
    </source>
</evidence>
<reference evidence="6 7" key="1">
    <citation type="submission" date="2020-06" db="EMBL/GenBank/DDBJ databases">
        <title>Pseudomonas eucalypticola sp. nov., an endophyte of Eucalyptus dunnii leaves with biocontrol ability of eucalyptus leaf blight.</title>
        <authorList>
            <person name="Liu Y."/>
            <person name="Song Z."/>
            <person name="Zeng H."/>
            <person name="Lu M."/>
            <person name="Wang X."/>
            <person name="Lian X."/>
            <person name="Zhang Q."/>
        </authorList>
    </citation>
    <scope>NUCLEOTIDE SEQUENCE [LARGE SCALE GENOMIC DNA]</scope>
    <source>
        <strain evidence="6 7">NP-1</strain>
    </source>
</reference>
<feature type="transmembrane region" description="Helical" evidence="5">
    <location>
        <begin position="93"/>
        <end position="117"/>
    </location>
</feature>
<dbReference type="PANTHER" id="PTHR12714:SF24">
    <property type="entry name" value="SLR1182 PROTEIN"/>
    <property type="match status" value="1"/>
</dbReference>
<dbReference type="Pfam" id="PF04191">
    <property type="entry name" value="PEMT"/>
    <property type="match status" value="1"/>
</dbReference>
<evidence type="ECO:0000313" key="7">
    <source>
        <dbReference type="Proteomes" id="UP000509568"/>
    </source>
</evidence>
<dbReference type="GO" id="GO:0012505">
    <property type="term" value="C:endomembrane system"/>
    <property type="evidence" value="ECO:0007669"/>
    <property type="project" value="UniProtKB-SubCell"/>
</dbReference>
<keyword evidence="3 5" id="KW-1133">Transmembrane helix</keyword>
<dbReference type="Proteomes" id="UP000509568">
    <property type="component" value="Chromosome"/>
</dbReference>
<sequence>MPKAPFPPPLLYLTFIAVAIALSYALPLPIPDTSWTRATGAALIILGQGLSFWAMLRFRRQHTTASNFDTPDQLLQSGPFAVSRNPVNLGDTLSYCGIGVLLSSVWPWLLLPALIAIMNRAVIRPDEAQLERTFGDAYRQYCRRVRRWL</sequence>
<dbReference type="Gene3D" id="1.20.120.1630">
    <property type="match status" value="1"/>
</dbReference>
<dbReference type="RefSeq" id="WP_158153839.1">
    <property type="nucleotide sequence ID" value="NZ_CP056030.1"/>
</dbReference>
<dbReference type="GO" id="GO:0008168">
    <property type="term" value="F:methyltransferase activity"/>
    <property type="evidence" value="ECO:0007669"/>
    <property type="project" value="UniProtKB-KW"/>
</dbReference>
<organism evidence="6 7">
    <name type="scientific">Pseudomonas eucalypticola</name>
    <dbReference type="NCBI Taxonomy" id="2599595"/>
    <lineage>
        <taxon>Bacteria</taxon>
        <taxon>Pseudomonadati</taxon>
        <taxon>Pseudomonadota</taxon>
        <taxon>Gammaproteobacteria</taxon>
        <taxon>Pseudomonadales</taxon>
        <taxon>Pseudomonadaceae</taxon>
        <taxon>Pseudomonas</taxon>
    </lineage>
</organism>
<dbReference type="AlphaFoldDB" id="A0A7D5HJG0"/>
<comment type="subcellular location">
    <subcellularLocation>
        <location evidence="1">Endomembrane system</location>
        <topology evidence="1">Multi-pass membrane protein</topology>
    </subcellularLocation>
</comment>
<feature type="transmembrane region" description="Helical" evidence="5">
    <location>
        <begin position="35"/>
        <end position="56"/>
    </location>
</feature>
<accession>A0A7D5HJG0</accession>
<keyword evidence="6" id="KW-0808">Transferase</keyword>
<evidence type="ECO:0000256" key="1">
    <source>
        <dbReference type="ARBA" id="ARBA00004127"/>
    </source>
</evidence>
<dbReference type="PANTHER" id="PTHR12714">
    <property type="entry name" value="PROTEIN-S ISOPRENYLCYSTEINE O-METHYLTRANSFERASE"/>
    <property type="match status" value="1"/>
</dbReference>
<proteinExistence type="predicted"/>
<evidence type="ECO:0000256" key="3">
    <source>
        <dbReference type="ARBA" id="ARBA00022989"/>
    </source>
</evidence>
<evidence type="ECO:0000256" key="2">
    <source>
        <dbReference type="ARBA" id="ARBA00022692"/>
    </source>
</evidence>
<gene>
    <name evidence="6" type="ORF">HWQ56_24935</name>
</gene>
<evidence type="ECO:0000256" key="4">
    <source>
        <dbReference type="ARBA" id="ARBA00023136"/>
    </source>
</evidence>
<keyword evidence="7" id="KW-1185">Reference proteome</keyword>